<dbReference type="InterPro" id="IPR001107">
    <property type="entry name" value="Band_7"/>
</dbReference>
<dbReference type="Pfam" id="PF01145">
    <property type="entry name" value="Band_7"/>
    <property type="match status" value="1"/>
</dbReference>
<evidence type="ECO:0000256" key="1">
    <source>
        <dbReference type="ARBA" id="ARBA00008164"/>
    </source>
</evidence>
<dbReference type="PANTHER" id="PTHR10264:SF19">
    <property type="entry name" value="AT06885P-RELATED"/>
    <property type="match status" value="1"/>
</dbReference>
<dbReference type="GO" id="GO:0098552">
    <property type="term" value="C:side of membrane"/>
    <property type="evidence" value="ECO:0007669"/>
    <property type="project" value="UniProtKB-ARBA"/>
</dbReference>
<evidence type="ECO:0000313" key="5">
    <source>
        <dbReference type="Proteomes" id="UP000177614"/>
    </source>
</evidence>
<dbReference type="STRING" id="1817814.A2V81_01005"/>
<dbReference type="PANTHER" id="PTHR10264">
    <property type="entry name" value="BAND 7 PROTEIN-RELATED"/>
    <property type="match status" value="1"/>
</dbReference>
<comment type="similarity">
    <text evidence="1">Belongs to the band 7/mec-2 family.</text>
</comment>
<dbReference type="CDD" id="cd08826">
    <property type="entry name" value="SPFH_eoslipins_u1"/>
    <property type="match status" value="1"/>
</dbReference>
<dbReference type="InterPro" id="IPR001972">
    <property type="entry name" value="Stomatin_HflK_fam"/>
</dbReference>
<dbReference type="PRINTS" id="PR00721">
    <property type="entry name" value="STOMATIN"/>
</dbReference>
<evidence type="ECO:0000256" key="2">
    <source>
        <dbReference type="SAM" id="Phobius"/>
    </source>
</evidence>
<comment type="caution">
    <text evidence="4">The sequence shown here is derived from an EMBL/GenBank/DDBJ whole genome shotgun (WGS) entry which is preliminary data.</text>
</comment>
<feature type="domain" description="Band 7" evidence="3">
    <location>
        <begin position="33"/>
        <end position="190"/>
    </location>
</feature>
<keyword evidence="2" id="KW-0472">Membrane</keyword>
<dbReference type="Gene3D" id="3.30.479.30">
    <property type="entry name" value="Band 7 domain"/>
    <property type="match status" value="1"/>
</dbReference>
<dbReference type="EMBL" id="MEWR01000005">
    <property type="protein sequence ID" value="OGC82528.1"/>
    <property type="molecule type" value="Genomic_DNA"/>
</dbReference>
<protein>
    <recommendedName>
        <fullName evidence="3">Band 7 domain-containing protein</fullName>
    </recommendedName>
</protein>
<proteinExistence type="inferred from homology"/>
<keyword evidence="2" id="KW-1133">Transmembrane helix</keyword>
<dbReference type="AlphaFoldDB" id="A0A1F4XLQ4"/>
<sequence>MDEFSLDIGQVFWSLINDFMFLLLFVVIVIILRSIRQVDQYERGVKFMFGRYTTTLSPGWHIILPIIQGMKKIDMRIKAVDVPDQEAITKDNVSAKLNAVIYYKIDSAEKALLEVENFYNAVSQLAQTTMRNVVGEVTLDELLSQRENVSARIKQIVDEKTAAWGVDVQSVELKDINLPESMKRTMAKQAEAEREKRATIINSEGEVLAAENLSKAATMMATTPGALHLRTLNSINDISSDESNTIVFAVPVEVLRAIDGIKNYLEQQTKK</sequence>
<dbReference type="FunFam" id="3.30.479.30:FF:000004">
    <property type="entry name" value="Putative membrane protease family, stomatin"/>
    <property type="match status" value="1"/>
</dbReference>
<organism evidence="4 5">
    <name type="scientific">Candidatus Abawacabacteria bacterium RBG_16_42_10</name>
    <dbReference type="NCBI Taxonomy" id="1817814"/>
    <lineage>
        <taxon>Bacteria</taxon>
        <taxon>Candidatus Abawacaibacteriota</taxon>
    </lineage>
</organism>
<dbReference type="SUPFAM" id="SSF117892">
    <property type="entry name" value="Band 7/SPFH domain"/>
    <property type="match status" value="1"/>
</dbReference>
<dbReference type="Gene3D" id="6.10.250.2090">
    <property type="match status" value="1"/>
</dbReference>
<dbReference type="InterPro" id="IPR043202">
    <property type="entry name" value="Band-7_stomatin-like"/>
</dbReference>
<gene>
    <name evidence="4" type="ORF">A2V81_01005</name>
</gene>
<dbReference type="SMART" id="SM00244">
    <property type="entry name" value="PHB"/>
    <property type="match status" value="1"/>
</dbReference>
<accession>A0A1F4XLQ4</accession>
<evidence type="ECO:0000259" key="3">
    <source>
        <dbReference type="SMART" id="SM00244"/>
    </source>
</evidence>
<dbReference type="InterPro" id="IPR036013">
    <property type="entry name" value="Band_7/SPFH_dom_sf"/>
</dbReference>
<name>A0A1F4XLQ4_9BACT</name>
<evidence type="ECO:0000313" key="4">
    <source>
        <dbReference type="EMBL" id="OGC82528.1"/>
    </source>
</evidence>
<keyword evidence="2" id="KW-0812">Transmembrane</keyword>
<dbReference type="Proteomes" id="UP000177614">
    <property type="component" value="Unassembled WGS sequence"/>
</dbReference>
<feature type="transmembrane region" description="Helical" evidence="2">
    <location>
        <begin position="12"/>
        <end position="32"/>
    </location>
</feature>
<dbReference type="GO" id="GO:0005886">
    <property type="term" value="C:plasma membrane"/>
    <property type="evidence" value="ECO:0007669"/>
    <property type="project" value="InterPro"/>
</dbReference>
<reference evidence="4 5" key="1">
    <citation type="journal article" date="2016" name="Nat. Commun.">
        <title>Thousands of microbial genomes shed light on interconnected biogeochemical processes in an aquifer system.</title>
        <authorList>
            <person name="Anantharaman K."/>
            <person name="Brown C.T."/>
            <person name="Hug L.A."/>
            <person name="Sharon I."/>
            <person name="Castelle C.J."/>
            <person name="Probst A.J."/>
            <person name="Thomas B.C."/>
            <person name="Singh A."/>
            <person name="Wilkins M.J."/>
            <person name="Karaoz U."/>
            <person name="Brodie E.L."/>
            <person name="Williams K.H."/>
            <person name="Hubbard S.S."/>
            <person name="Banfield J.F."/>
        </authorList>
    </citation>
    <scope>NUCLEOTIDE SEQUENCE [LARGE SCALE GENOMIC DNA]</scope>
</reference>